<proteinExistence type="predicted"/>
<dbReference type="KEGG" id="hsk:H4317_11120"/>
<keyword evidence="3" id="KW-1185">Reference proteome</keyword>
<sequence>MAITDNTFTPEELTAAVTANPALREHLVGAVKSASYVVRTADEETQFIGTKTKEIYDGLDRDIFDTTGIQRNPTEKTYEYNKRVLGSLKEAATPLQQKIADLEQKIADGTGDATLKAQLEVLQGKEAKYQEQLTEKDTALFQKDVKLDIRDGVRGIKFDPTVKESVVKVLVDNATTAIINMAKQQQNADGTTTVVYIRDGKTVLNDKDQPADAAYILADMLKDVVDTGHQGAGGGANPNGNPGPAPRPGTIPTSIPGTVKTQSQLIVHLKELGLKDGSKEFDDAFDKFSTGLPLR</sequence>
<evidence type="ECO:0000313" key="3">
    <source>
        <dbReference type="Proteomes" id="UP000515489"/>
    </source>
</evidence>
<dbReference type="RefSeq" id="WP_185886673.1">
    <property type="nucleotide sequence ID" value="NZ_CP060202.1"/>
</dbReference>
<evidence type="ECO:0000256" key="1">
    <source>
        <dbReference type="SAM" id="MobiDB-lite"/>
    </source>
</evidence>
<reference evidence="2 3" key="1">
    <citation type="submission" date="2020-08" db="EMBL/GenBank/DDBJ databases">
        <title>Hymenobacter sp. S2-20-2 genome sequencing.</title>
        <authorList>
            <person name="Jin L."/>
        </authorList>
    </citation>
    <scope>NUCLEOTIDE SEQUENCE [LARGE SCALE GENOMIC DNA]</scope>
    <source>
        <strain evidence="2 3">S2-20-2</strain>
    </source>
</reference>
<dbReference type="Proteomes" id="UP000515489">
    <property type="component" value="Chromosome"/>
</dbReference>
<gene>
    <name evidence="2" type="ORF">H4317_11120</name>
</gene>
<evidence type="ECO:0000313" key="2">
    <source>
        <dbReference type="EMBL" id="QNH60742.1"/>
    </source>
</evidence>
<accession>A0A7G7W2Z9</accession>
<feature type="region of interest" description="Disordered" evidence="1">
    <location>
        <begin position="228"/>
        <end position="254"/>
    </location>
</feature>
<dbReference type="EMBL" id="CP060202">
    <property type="protein sequence ID" value="QNH60742.1"/>
    <property type="molecule type" value="Genomic_DNA"/>
</dbReference>
<protein>
    <submittedName>
        <fullName evidence="2">Uncharacterized protein</fullName>
    </submittedName>
</protein>
<organism evidence="2 3">
    <name type="scientific">Hymenobacter sediminicola</name>
    <dbReference type="NCBI Taxonomy" id="2761579"/>
    <lineage>
        <taxon>Bacteria</taxon>
        <taxon>Pseudomonadati</taxon>
        <taxon>Bacteroidota</taxon>
        <taxon>Cytophagia</taxon>
        <taxon>Cytophagales</taxon>
        <taxon>Hymenobacteraceae</taxon>
        <taxon>Hymenobacter</taxon>
    </lineage>
</organism>
<name>A0A7G7W2Z9_9BACT</name>
<dbReference type="AlphaFoldDB" id="A0A7G7W2Z9"/>